<evidence type="ECO:0000313" key="1">
    <source>
        <dbReference type="EMBL" id="RUT12402.1"/>
    </source>
</evidence>
<sequence length="61" mass="6717">MDVNPQEVKQVASQILAGMLANPHIYPKVSDEGGQGQQEQELIVVAVEMAKKLLEKIEQTN</sequence>
<name>A0AB37UM85_9CYAN</name>
<comment type="caution">
    <text evidence="1">The sequence shown here is derived from an EMBL/GenBank/DDBJ whole genome shotgun (WGS) entry which is preliminary data.</text>
</comment>
<dbReference type="EMBL" id="RSCK01000014">
    <property type="protein sequence ID" value="RUT12402.1"/>
    <property type="molecule type" value="Genomic_DNA"/>
</dbReference>
<accession>A0AB37UM85</accession>
<reference evidence="1 2" key="1">
    <citation type="journal article" date="2019" name="Genome Biol. Evol.">
        <title>Day and night: Metabolic profiles and evolutionary relationships of six axenic non-marine cyanobacteria.</title>
        <authorList>
            <person name="Will S.E."/>
            <person name="Henke P."/>
            <person name="Boedeker C."/>
            <person name="Huang S."/>
            <person name="Brinkmann H."/>
            <person name="Rohde M."/>
            <person name="Jarek M."/>
            <person name="Friedl T."/>
            <person name="Seufert S."/>
            <person name="Schumacher M."/>
            <person name="Overmann J."/>
            <person name="Neumann-Schaal M."/>
            <person name="Petersen J."/>
        </authorList>
    </citation>
    <scope>NUCLEOTIDE SEQUENCE [LARGE SCALE GENOMIC DNA]</scope>
    <source>
        <strain evidence="1 2">SAG 39.79</strain>
    </source>
</reference>
<gene>
    <name evidence="1" type="ORF">DSM107010_22030</name>
</gene>
<proteinExistence type="predicted"/>
<dbReference type="RefSeq" id="WP_106171313.1">
    <property type="nucleotide sequence ID" value="NZ_JAVKZF010000003.1"/>
</dbReference>
<evidence type="ECO:0000313" key="2">
    <source>
        <dbReference type="Proteomes" id="UP000282574"/>
    </source>
</evidence>
<organism evidence="1 2">
    <name type="scientific">Chroococcidiopsis cubana SAG 39.79</name>
    <dbReference type="NCBI Taxonomy" id="388085"/>
    <lineage>
        <taxon>Bacteria</taxon>
        <taxon>Bacillati</taxon>
        <taxon>Cyanobacteriota</taxon>
        <taxon>Cyanophyceae</taxon>
        <taxon>Chroococcidiopsidales</taxon>
        <taxon>Chroococcidiopsidaceae</taxon>
        <taxon>Chroococcidiopsis</taxon>
    </lineage>
</organism>
<keyword evidence="2" id="KW-1185">Reference proteome</keyword>
<dbReference type="AlphaFoldDB" id="A0AB37UM85"/>
<dbReference type="Proteomes" id="UP000282574">
    <property type="component" value="Unassembled WGS sequence"/>
</dbReference>
<protein>
    <submittedName>
        <fullName evidence="1">Uncharacterized protein</fullName>
    </submittedName>
</protein>